<dbReference type="InterPro" id="IPR036428">
    <property type="entry name" value="PCD_sf"/>
</dbReference>
<organism evidence="7 8">
    <name type="scientific">Pyronema omphalodes (strain CBS 100304)</name>
    <name type="common">Pyronema confluens</name>
    <dbReference type="NCBI Taxonomy" id="1076935"/>
    <lineage>
        <taxon>Eukaryota</taxon>
        <taxon>Fungi</taxon>
        <taxon>Dikarya</taxon>
        <taxon>Ascomycota</taxon>
        <taxon>Pezizomycotina</taxon>
        <taxon>Pezizomycetes</taxon>
        <taxon>Pezizales</taxon>
        <taxon>Pyronemataceae</taxon>
        <taxon>Pyronema</taxon>
    </lineage>
</organism>
<evidence type="ECO:0000256" key="5">
    <source>
        <dbReference type="ARBA" id="ARBA00030497"/>
    </source>
</evidence>
<dbReference type="Pfam" id="PF01329">
    <property type="entry name" value="Pterin_4a"/>
    <property type="match status" value="1"/>
</dbReference>
<evidence type="ECO:0000256" key="3">
    <source>
        <dbReference type="ARBA" id="ARBA00013252"/>
    </source>
</evidence>
<dbReference type="EC" id="4.2.1.96" evidence="3"/>
<reference evidence="7 8" key="1">
    <citation type="journal article" date="2013" name="PLoS Genet.">
        <title>The genome and development-dependent transcriptomes of Pyronema confluens: a window into fungal evolution.</title>
        <authorList>
            <person name="Traeger S."/>
            <person name="Altegoer F."/>
            <person name="Freitag M."/>
            <person name="Gabaldon T."/>
            <person name="Kempken F."/>
            <person name="Kumar A."/>
            <person name="Marcet-Houben M."/>
            <person name="Poggeler S."/>
            <person name="Stajich J.E."/>
            <person name="Nowrousian M."/>
        </authorList>
    </citation>
    <scope>NUCLEOTIDE SEQUENCE [LARGE SCALE GENOMIC DNA]</scope>
    <source>
        <strain evidence="8">CBS 100304</strain>
        <tissue evidence="7">Vegetative mycelium</tissue>
    </source>
</reference>
<sequence length="229" mass="25307">MASPTFTDILTLHYLSKSRFPRYIMASLYRLRGLQSIATRSRSEFTNLTRPTTPRTFLRLNSSQSQACNMSATTTQTKTSTTSASADPDISQISWSSPSTTAARSNVADLLKSGWSLSHTKDGLEREYVFGGFAKAMDFMNQVAQQCRITRHHPEWANVYNTVRIRWTTHNPKGLSEKDIEMARFCDLKAIELGVKSMSKSDWSASAGGNGTVLESMIPAGSACGVCEK</sequence>
<accession>U4LCS1</accession>
<dbReference type="Gene3D" id="3.30.1360.20">
    <property type="entry name" value="Transcriptional coactivator/pterin dehydratase"/>
    <property type="match status" value="1"/>
</dbReference>
<dbReference type="eggNOG" id="KOG4073">
    <property type="taxonomic scope" value="Eukaryota"/>
</dbReference>
<evidence type="ECO:0000256" key="6">
    <source>
        <dbReference type="SAM" id="MobiDB-lite"/>
    </source>
</evidence>
<evidence type="ECO:0000256" key="4">
    <source>
        <dbReference type="ARBA" id="ARBA00023239"/>
    </source>
</evidence>
<feature type="compositionally biased region" description="Low complexity" evidence="6">
    <location>
        <begin position="72"/>
        <end position="86"/>
    </location>
</feature>
<dbReference type="InterPro" id="IPR001533">
    <property type="entry name" value="Pterin_deHydtase"/>
</dbReference>
<evidence type="ECO:0000256" key="2">
    <source>
        <dbReference type="ARBA" id="ARBA00006472"/>
    </source>
</evidence>
<keyword evidence="8" id="KW-1185">Reference proteome</keyword>
<evidence type="ECO:0000313" key="8">
    <source>
        <dbReference type="Proteomes" id="UP000018144"/>
    </source>
</evidence>
<name>U4LCS1_PYROM</name>
<dbReference type="SUPFAM" id="SSF55248">
    <property type="entry name" value="PCD-like"/>
    <property type="match status" value="1"/>
</dbReference>
<evidence type="ECO:0000256" key="1">
    <source>
        <dbReference type="ARBA" id="ARBA00001554"/>
    </source>
</evidence>
<dbReference type="OrthoDB" id="277398at2759"/>
<dbReference type="CDD" id="cd00488">
    <property type="entry name" value="PCD_DCoH"/>
    <property type="match status" value="1"/>
</dbReference>
<dbReference type="EMBL" id="HF935408">
    <property type="protein sequence ID" value="CCX08291.1"/>
    <property type="molecule type" value="Genomic_DNA"/>
</dbReference>
<protein>
    <recommendedName>
        <fullName evidence="3">4a-hydroxytetrahydrobiopterin dehydratase</fullName>
        <ecNumber evidence="3">4.2.1.96</ecNumber>
    </recommendedName>
    <alternativeName>
        <fullName evidence="5">4-alpha-hydroxy-tetrahydropterin dehydratase</fullName>
    </alternativeName>
</protein>
<comment type="catalytic activity">
    <reaction evidence="1">
        <text>(4aS,6R)-4a-hydroxy-L-erythro-5,6,7,8-tetrahydrobiopterin = (6R)-L-erythro-6,7-dihydrobiopterin + H2O</text>
        <dbReference type="Rhea" id="RHEA:11920"/>
        <dbReference type="ChEBI" id="CHEBI:15377"/>
        <dbReference type="ChEBI" id="CHEBI:15642"/>
        <dbReference type="ChEBI" id="CHEBI:43120"/>
        <dbReference type="EC" id="4.2.1.96"/>
    </reaction>
</comment>
<dbReference type="GO" id="GO:0006729">
    <property type="term" value="P:tetrahydrobiopterin biosynthetic process"/>
    <property type="evidence" value="ECO:0007669"/>
    <property type="project" value="InterPro"/>
</dbReference>
<dbReference type="PANTHER" id="PTHR12599">
    <property type="entry name" value="PTERIN-4-ALPHA-CARBINOLAMINE DEHYDRATASE"/>
    <property type="match status" value="1"/>
</dbReference>
<feature type="region of interest" description="Disordered" evidence="6">
    <location>
        <begin position="72"/>
        <end position="97"/>
    </location>
</feature>
<dbReference type="STRING" id="1076935.U4LCS1"/>
<evidence type="ECO:0000313" key="7">
    <source>
        <dbReference type="EMBL" id="CCX08291.1"/>
    </source>
</evidence>
<dbReference type="PANTHER" id="PTHR12599:SF0">
    <property type="entry name" value="PTERIN-4-ALPHA-CARBINOLAMINE DEHYDRATASE"/>
    <property type="match status" value="1"/>
</dbReference>
<dbReference type="Proteomes" id="UP000018144">
    <property type="component" value="Unassembled WGS sequence"/>
</dbReference>
<dbReference type="GO" id="GO:0008124">
    <property type="term" value="F:4-alpha-hydroxytetrahydrobiopterin dehydratase activity"/>
    <property type="evidence" value="ECO:0007669"/>
    <property type="project" value="UniProtKB-EC"/>
</dbReference>
<comment type="similarity">
    <text evidence="2">Belongs to the pterin-4-alpha-carbinolamine dehydratase family.</text>
</comment>
<gene>
    <name evidence="7" type="ORF">PCON_07884</name>
</gene>
<keyword evidence="4" id="KW-0456">Lyase</keyword>
<dbReference type="AlphaFoldDB" id="U4LCS1"/>
<proteinExistence type="inferred from homology"/>